<evidence type="ECO:0000313" key="2">
    <source>
        <dbReference type="Proteomes" id="UP000175971"/>
    </source>
</evidence>
<dbReference type="AlphaFoldDB" id="A0A1E7LVF8"/>
<accession>A0A1E7LVF8</accession>
<dbReference type="EMBL" id="LJGZ01000027">
    <property type="protein sequence ID" value="OEV20229.1"/>
    <property type="molecule type" value="Genomic_DNA"/>
</dbReference>
<sequence length="204" mass="22268">MRCRNDHHRSPPVPVRTPTLAVVSGPPATGKTTLARELARHLGCPAILRDEIKQGLAMNHPGHDPDCNDPLNIPALEAFFATITVLLRAGSTVVAEAAFQDRLWRPGLEPLTEFADLRIIRCTTPAPTITRRITDRARTDSHRAAHGDKALLADMKAGVYDPDQFVPISLDAPTLLVDTSDGYAPGMSEIQRFLLQPDREGFPG</sequence>
<reference evidence="1 2" key="1">
    <citation type="journal article" date="2016" name="Front. Microbiol.">
        <title>Comparative Genomics Analysis of Streptomyces Species Reveals Their Adaptation to the Marine Environment and Their Diversity at the Genomic Level.</title>
        <authorList>
            <person name="Tian X."/>
            <person name="Zhang Z."/>
            <person name="Yang T."/>
            <person name="Chen M."/>
            <person name="Li J."/>
            <person name="Chen F."/>
            <person name="Yang J."/>
            <person name="Li W."/>
            <person name="Zhang B."/>
            <person name="Zhang Z."/>
            <person name="Wu J."/>
            <person name="Zhang C."/>
            <person name="Long L."/>
            <person name="Xiao J."/>
        </authorList>
    </citation>
    <scope>NUCLEOTIDE SEQUENCE [LARGE SCALE GENOMIC DNA]</scope>
    <source>
        <strain evidence="1 2">SCSIO M10372</strain>
    </source>
</reference>
<dbReference type="Pfam" id="PF13671">
    <property type="entry name" value="AAA_33"/>
    <property type="match status" value="1"/>
</dbReference>
<comment type="caution">
    <text evidence="1">The sequence shown here is derived from an EMBL/GenBank/DDBJ whole genome shotgun (WGS) entry which is preliminary data.</text>
</comment>
<dbReference type="Proteomes" id="UP000175971">
    <property type="component" value="Unassembled WGS sequence"/>
</dbReference>
<dbReference type="SUPFAM" id="SSF52540">
    <property type="entry name" value="P-loop containing nucleoside triphosphate hydrolases"/>
    <property type="match status" value="1"/>
</dbReference>
<dbReference type="Gene3D" id="3.40.50.300">
    <property type="entry name" value="P-loop containing nucleotide triphosphate hydrolases"/>
    <property type="match status" value="1"/>
</dbReference>
<evidence type="ECO:0008006" key="3">
    <source>
        <dbReference type="Google" id="ProtNLM"/>
    </source>
</evidence>
<dbReference type="OrthoDB" id="3819922at2"/>
<evidence type="ECO:0000313" key="1">
    <source>
        <dbReference type="EMBL" id="OEV20229.1"/>
    </source>
</evidence>
<keyword evidence="2" id="KW-1185">Reference proteome</keyword>
<gene>
    <name evidence="1" type="ORF">AN221_13595</name>
</gene>
<name>A0A1E7LVF8_9ACTN</name>
<organism evidence="1 2">
    <name type="scientific">Streptomyces nanshensis</name>
    <dbReference type="NCBI Taxonomy" id="518642"/>
    <lineage>
        <taxon>Bacteria</taxon>
        <taxon>Bacillati</taxon>
        <taxon>Actinomycetota</taxon>
        <taxon>Actinomycetes</taxon>
        <taxon>Kitasatosporales</taxon>
        <taxon>Streptomycetaceae</taxon>
        <taxon>Streptomyces</taxon>
    </lineage>
</organism>
<proteinExistence type="predicted"/>
<dbReference type="PATRIC" id="fig|518642.7.peg.5371"/>
<protein>
    <recommendedName>
        <fullName evidence="3">ATP-binding protein</fullName>
    </recommendedName>
</protein>
<dbReference type="InterPro" id="IPR027417">
    <property type="entry name" value="P-loop_NTPase"/>
</dbReference>